<dbReference type="EMBL" id="JAKZEL010000021">
    <property type="protein sequence ID" value="KAI4532843.1"/>
    <property type="molecule type" value="Genomic_DNA"/>
</dbReference>
<gene>
    <name evidence="1" type="ORF">MG293_017251</name>
</gene>
<evidence type="ECO:0000313" key="1">
    <source>
        <dbReference type="EMBL" id="KAI4532843.1"/>
    </source>
</evidence>
<comment type="caution">
    <text evidence="1">The sequence shown here is derived from an EMBL/GenBank/DDBJ whole genome shotgun (WGS) entry which is preliminary data.</text>
</comment>
<evidence type="ECO:0000313" key="2">
    <source>
        <dbReference type="Proteomes" id="UP001214576"/>
    </source>
</evidence>
<reference evidence="1" key="1">
    <citation type="submission" date="2022-03" db="EMBL/GenBank/DDBJ databases">
        <title>Genomic analyses of argali, domestic sheep and their hybrids provide insights into chromosomal evolution, heterosis and genetic basis of agronomic traits.</title>
        <authorList>
            <person name="Li M."/>
        </authorList>
    </citation>
    <scope>NUCLEOTIDE SEQUENCE</scope>
    <source>
        <strain evidence="1">CAU-MHL-2022a</strain>
        <tissue evidence="1">Skin</tissue>
    </source>
</reference>
<protein>
    <submittedName>
        <fullName evidence="1">Uncharacterized protein</fullName>
    </submittedName>
</protein>
<keyword evidence="2" id="KW-1185">Reference proteome</keyword>
<dbReference type="AlphaFoldDB" id="A0AAD4Y352"/>
<organism evidence="1 2">
    <name type="scientific">Ovis ammon polii</name>
    <dbReference type="NCBI Taxonomy" id="230172"/>
    <lineage>
        <taxon>Eukaryota</taxon>
        <taxon>Metazoa</taxon>
        <taxon>Chordata</taxon>
        <taxon>Craniata</taxon>
        <taxon>Vertebrata</taxon>
        <taxon>Euteleostomi</taxon>
        <taxon>Mammalia</taxon>
        <taxon>Eutheria</taxon>
        <taxon>Laurasiatheria</taxon>
        <taxon>Artiodactyla</taxon>
        <taxon>Ruminantia</taxon>
        <taxon>Pecora</taxon>
        <taxon>Bovidae</taxon>
        <taxon>Caprinae</taxon>
        <taxon>Ovis</taxon>
    </lineage>
</organism>
<proteinExistence type="predicted"/>
<dbReference type="Proteomes" id="UP001214576">
    <property type="component" value="Unassembled WGS sequence"/>
</dbReference>
<sequence length="308" mass="35040">MLRCRFVQPIFQQMSERDHYPPSSFIRQSRDNLLKCKPEFDVTEGKLKNLEPLDTISLIISFLRVSFQFLHTRIFPPQVAFPPPALDDGFPTLDQLKDFLSTKFAPTSPGSPFTVRHIVVSYSVHFTGLLMGRLQRGGFLWSQISLGRGEGLDGGFADQGKLTDNFESLAQVLPLGFTSDSPSELDPLPLCSRELHVCCQKKQRTLYNPPCSCARTTLSRMYLSLTGLADLTKSSRTLALRHDDSERDEECCQRLMANANPQGTLKFEQQPLFTPWQKRALSQFGFLHIFFRYFCLLPGTAYHLINHK</sequence>
<name>A0AAD4Y352_OVIAM</name>
<accession>A0AAD4Y352</accession>